<keyword evidence="3" id="KW-1185">Reference proteome</keyword>
<proteinExistence type="predicted"/>
<feature type="transmembrane region" description="Helical" evidence="1">
    <location>
        <begin position="121"/>
        <end position="145"/>
    </location>
</feature>
<accession>A0ABU9DZQ8</accession>
<evidence type="ECO:0000313" key="2">
    <source>
        <dbReference type="EMBL" id="MEK8179880.1"/>
    </source>
</evidence>
<gene>
    <name evidence="2" type="ORF">WMW71_05960</name>
</gene>
<dbReference type="Proteomes" id="UP001491349">
    <property type="component" value="Unassembled WGS sequence"/>
</dbReference>
<dbReference type="Pfam" id="PF17319">
    <property type="entry name" value="DUF5362"/>
    <property type="match status" value="1"/>
</dbReference>
<feature type="transmembrane region" description="Helical" evidence="1">
    <location>
        <begin position="26"/>
        <end position="50"/>
    </location>
</feature>
<keyword evidence="1" id="KW-1133">Transmembrane helix</keyword>
<dbReference type="RefSeq" id="WP_222940170.1">
    <property type="nucleotide sequence ID" value="NZ_JACTAB010000004.1"/>
</dbReference>
<evidence type="ECO:0000313" key="3">
    <source>
        <dbReference type="Proteomes" id="UP001491349"/>
    </source>
</evidence>
<name>A0ABU9DZQ8_9FLAO</name>
<evidence type="ECO:0000256" key="1">
    <source>
        <dbReference type="SAM" id="Phobius"/>
    </source>
</evidence>
<feature type="transmembrane region" description="Helical" evidence="1">
    <location>
        <begin position="70"/>
        <end position="90"/>
    </location>
</feature>
<organism evidence="2 3">
    <name type="scientific">Flavobacterium buctense</name>
    <dbReference type="NCBI Taxonomy" id="1648146"/>
    <lineage>
        <taxon>Bacteria</taxon>
        <taxon>Pseudomonadati</taxon>
        <taxon>Bacteroidota</taxon>
        <taxon>Flavobacteriia</taxon>
        <taxon>Flavobacteriales</taxon>
        <taxon>Flavobacteriaceae</taxon>
        <taxon>Flavobacterium</taxon>
    </lineage>
</organism>
<keyword evidence="1" id="KW-0472">Membrane</keyword>
<keyword evidence="1" id="KW-0812">Transmembrane</keyword>
<reference evidence="2 3" key="1">
    <citation type="submission" date="2024-04" db="EMBL/GenBank/DDBJ databases">
        <title>draft genome sequnece of Flavobacterium buctense JCM 30750.</title>
        <authorList>
            <person name="Kim D.-U."/>
        </authorList>
    </citation>
    <scope>NUCLEOTIDE SEQUENCE [LARGE SCALE GENOMIC DNA]</scope>
    <source>
        <strain evidence="2 3">JCM 30750</strain>
    </source>
</reference>
<comment type="caution">
    <text evidence="2">The sequence shown here is derived from an EMBL/GenBank/DDBJ whole genome shotgun (WGS) entry which is preliminary data.</text>
</comment>
<sequence>MENQNNLTLNDLAVDSLRESAKWTMFLSIVGFIFIGLMFIGGAVTIVSLSNIPDEPEFGGMNPFGAVKNFIGIIYLVMAAIYFFPVLYLYKYSKGVKEAINFSNSEVLADALQNLKSHYKFVGILTIVLLCLYALAFIGIIIFAASMASGAM</sequence>
<dbReference type="InterPro" id="IPR035287">
    <property type="entry name" value="DUF5362"/>
</dbReference>
<protein>
    <submittedName>
        <fullName evidence="2">DUF5362 family protein</fullName>
    </submittedName>
</protein>
<dbReference type="EMBL" id="JBBPCB010000003">
    <property type="protein sequence ID" value="MEK8179880.1"/>
    <property type="molecule type" value="Genomic_DNA"/>
</dbReference>